<reference evidence="8 9" key="1">
    <citation type="submission" date="2016-10" db="EMBL/GenBank/DDBJ databases">
        <authorList>
            <person name="de Groot N.N."/>
        </authorList>
    </citation>
    <scope>NUCLEOTIDE SEQUENCE [LARGE SCALE GENOMIC DNA]</scope>
    <source>
        <strain evidence="8 9">DSM 28286</strain>
    </source>
</reference>
<evidence type="ECO:0000256" key="3">
    <source>
        <dbReference type="ARBA" id="ARBA00022729"/>
    </source>
</evidence>
<name>A0A1I5Y2Q1_9BACT</name>
<feature type="domain" description="SusD-like N-terminal" evidence="7">
    <location>
        <begin position="28"/>
        <end position="229"/>
    </location>
</feature>
<dbReference type="RefSeq" id="WP_090660599.1">
    <property type="nucleotide sequence ID" value="NZ_FOXQ01000010.1"/>
</dbReference>
<evidence type="ECO:0000256" key="4">
    <source>
        <dbReference type="ARBA" id="ARBA00023136"/>
    </source>
</evidence>
<evidence type="ECO:0000259" key="7">
    <source>
        <dbReference type="Pfam" id="PF14322"/>
    </source>
</evidence>
<gene>
    <name evidence="8" type="ORF">SAMN05444277_110108</name>
</gene>
<comment type="subcellular location">
    <subcellularLocation>
        <location evidence="1">Cell outer membrane</location>
    </subcellularLocation>
</comment>
<dbReference type="Pfam" id="PF14322">
    <property type="entry name" value="SusD-like_3"/>
    <property type="match status" value="1"/>
</dbReference>
<evidence type="ECO:0000256" key="1">
    <source>
        <dbReference type="ARBA" id="ARBA00004442"/>
    </source>
</evidence>
<proteinExistence type="inferred from homology"/>
<keyword evidence="3" id="KW-0732">Signal</keyword>
<keyword evidence="4" id="KW-0472">Membrane</keyword>
<keyword evidence="9" id="KW-1185">Reference proteome</keyword>
<evidence type="ECO:0000259" key="6">
    <source>
        <dbReference type="Pfam" id="PF07980"/>
    </source>
</evidence>
<sequence>MNVFKNIKAAYPVSILLLLLIAGCKKSFLDEYNPSNQTADNYYVDGPGFESLVTSCYPLLRDITQQRMLALAGTDVFAVNNWGAVYYKQPNPSGSPYDQYDIRLNASLAEVQTLWDLLYREINRCNTAVTRAPNITGISDSLRNKRVAEAKFLRALSYFWAVQQWGDIPMPLDETTTANVEVVKVPAKDVYSQIISDLTECISTLPATQSETGRATKGAAQFLLARVYLTRGWNYNNSLGGSDADFTSALKLCDDIIASGLYPLESDWNNLWPLHNINPNQETASASSSVSAANQSKEVIFAVQYANASAYYGDPSAGTTLVGNNMHSEISDGPSIVAQLTRTSAYNRFNPMVRCTWAAYRLFDPKLDARYNGTFNSVCYATTNGSVSLATNNPNPQNITLTYNAGDTTAVARPWNDPVTNVAERGVDIPGGTKHYSVINANEYMGLGYVGGNPVINTLAWGAPMFWKFWQPGIDYGDGYSTFNDPLFRSAEVYLMAAEAIVKGATGAKLGTADVYYNKVLDRALGANAGQSPECAVNPGNVDDLAAVSYRATPGNITIDMILDERARELLGEGDQRWYDLKRTNSLVSRATKYNPWTAFGLNGSPVIDEHVYLRPIPQGELDNSNPSVEQNPGY</sequence>
<feature type="domain" description="RagB/SusD" evidence="6">
    <location>
        <begin position="386"/>
        <end position="635"/>
    </location>
</feature>
<dbReference type="GO" id="GO:0009279">
    <property type="term" value="C:cell outer membrane"/>
    <property type="evidence" value="ECO:0007669"/>
    <property type="project" value="UniProtKB-SubCell"/>
</dbReference>
<dbReference type="Pfam" id="PF07980">
    <property type="entry name" value="SusD_RagB"/>
    <property type="match status" value="1"/>
</dbReference>
<dbReference type="InterPro" id="IPR012944">
    <property type="entry name" value="SusD_RagB_dom"/>
</dbReference>
<protein>
    <submittedName>
        <fullName evidence="8">Starch-binding associating with outer membrane</fullName>
    </submittedName>
</protein>
<dbReference type="InterPro" id="IPR011990">
    <property type="entry name" value="TPR-like_helical_dom_sf"/>
</dbReference>
<dbReference type="SUPFAM" id="SSF48452">
    <property type="entry name" value="TPR-like"/>
    <property type="match status" value="1"/>
</dbReference>
<accession>A0A1I5Y2Q1</accession>
<dbReference type="Proteomes" id="UP000199031">
    <property type="component" value="Unassembled WGS sequence"/>
</dbReference>
<organism evidence="8 9">
    <name type="scientific">Parafilimonas terrae</name>
    <dbReference type="NCBI Taxonomy" id="1465490"/>
    <lineage>
        <taxon>Bacteria</taxon>
        <taxon>Pseudomonadati</taxon>
        <taxon>Bacteroidota</taxon>
        <taxon>Chitinophagia</taxon>
        <taxon>Chitinophagales</taxon>
        <taxon>Chitinophagaceae</taxon>
        <taxon>Parafilimonas</taxon>
    </lineage>
</organism>
<comment type="similarity">
    <text evidence="2">Belongs to the SusD family.</text>
</comment>
<keyword evidence="5" id="KW-0998">Cell outer membrane</keyword>
<evidence type="ECO:0000256" key="2">
    <source>
        <dbReference type="ARBA" id="ARBA00006275"/>
    </source>
</evidence>
<dbReference type="AlphaFoldDB" id="A0A1I5Y2Q1"/>
<dbReference type="STRING" id="1465490.SAMN05444277_110108"/>
<dbReference type="InterPro" id="IPR033985">
    <property type="entry name" value="SusD-like_N"/>
</dbReference>
<evidence type="ECO:0000313" key="9">
    <source>
        <dbReference type="Proteomes" id="UP000199031"/>
    </source>
</evidence>
<dbReference type="Gene3D" id="1.25.40.390">
    <property type="match status" value="1"/>
</dbReference>
<evidence type="ECO:0000256" key="5">
    <source>
        <dbReference type="ARBA" id="ARBA00023237"/>
    </source>
</evidence>
<evidence type="ECO:0000313" key="8">
    <source>
        <dbReference type="EMBL" id="SFQ38380.1"/>
    </source>
</evidence>
<dbReference type="PROSITE" id="PS51257">
    <property type="entry name" value="PROKAR_LIPOPROTEIN"/>
    <property type="match status" value="1"/>
</dbReference>
<dbReference type="OrthoDB" id="5694214at2"/>
<dbReference type="EMBL" id="FOXQ01000010">
    <property type="protein sequence ID" value="SFQ38380.1"/>
    <property type="molecule type" value="Genomic_DNA"/>
</dbReference>